<dbReference type="Gene3D" id="3.40.50.880">
    <property type="match status" value="1"/>
</dbReference>
<dbReference type="EMBL" id="FUKR01000068">
    <property type="protein sequence ID" value="SJN40235.1"/>
    <property type="molecule type" value="Genomic_DNA"/>
</dbReference>
<keyword evidence="6" id="KW-1185">Reference proteome</keyword>
<evidence type="ECO:0000256" key="1">
    <source>
        <dbReference type="ARBA" id="ARBA00006534"/>
    </source>
</evidence>
<dbReference type="AlphaFoldDB" id="A0A1R4K7Y2"/>
<evidence type="ECO:0000256" key="3">
    <source>
        <dbReference type="ARBA" id="ARBA00022801"/>
    </source>
</evidence>
<dbReference type="GO" id="GO:0008236">
    <property type="term" value="F:serine-type peptidase activity"/>
    <property type="evidence" value="ECO:0007669"/>
    <property type="project" value="UniProtKB-KW"/>
</dbReference>
<dbReference type="InterPro" id="IPR029062">
    <property type="entry name" value="Class_I_gatase-like"/>
</dbReference>
<dbReference type="EC" id="3.4.13.21" evidence="5"/>
<dbReference type="GO" id="GO:0016805">
    <property type="term" value="F:dipeptidase activity"/>
    <property type="evidence" value="ECO:0007669"/>
    <property type="project" value="UniProtKB-KW"/>
</dbReference>
<dbReference type="PANTHER" id="PTHR20842">
    <property type="entry name" value="PROTEASE S51 ALPHA-ASPARTYL DIPEPTIDASE"/>
    <property type="match status" value="1"/>
</dbReference>
<gene>
    <name evidence="5" type="ORF">FM119_11845</name>
</gene>
<dbReference type="Proteomes" id="UP000196778">
    <property type="component" value="Unassembled WGS sequence"/>
</dbReference>
<keyword evidence="2" id="KW-0645">Protease</keyword>
<keyword evidence="4" id="KW-0720">Serine protease</keyword>
<dbReference type="OrthoDB" id="3373764at2"/>
<comment type="similarity">
    <text evidence="1">Belongs to the peptidase S51 family.</text>
</comment>
<name>A0A1R4K7Y2_9MICO</name>
<dbReference type="RefSeq" id="WP_087138375.1">
    <property type="nucleotide sequence ID" value="NZ_FUKR01000068.1"/>
</dbReference>
<accession>A0A1R4K7Y2</accession>
<keyword evidence="5" id="KW-0224">Dipeptidase</keyword>
<organism evidence="5 6">
    <name type="scientific">Mycetocola reblochoni REB411</name>
    <dbReference type="NCBI Taxonomy" id="1255698"/>
    <lineage>
        <taxon>Bacteria</taxon>
        <taxon>Bacillati</taxon>
        <taxon>Actinomycetota</taxon>
        <taxon>Actinomycetes</taxon>
        <taxon>Micrococcales</taxon>
        <taxon>Microbacteriaceae</taxon>
        <taxon>Mycetocola</taxon>
    </lineage>
</organism>
<keyword evidence="3 5" id="KW-0378">Hydrolase</keyword>
<proteinExistence type="inferred from homology"/>
<dbReference type="InterPro" id="IPR005320">
    <property type="entry name" value="Peptidase_S51"/>
</dbReference>
<sequence length="210" mass="21270">MRLLLLSLGTGAVPGFLDATVGTDRAATRIGYIDDAAVPHAGAPFVAAEHAALGRFGAAITDITVGSLPDAEAVAAALAGLDAVYVCGGESFALLAALRRTGGDTVLTALVRAGLPYIGSSAGSIVTGRSLEPLSLMDDPALGEGLTTRDGLGLVDTVVVPHADGALPPYPAPLIDRIVGEYGRDYPLTLLRDDQAVLVDDDGVRIVVSA</sequence>
<protein>
    <submittedName>
        <fullName evidence="5">Alpha-aspartyl dipeptidase Peptidase E</fullName>
        <ecNumber evidence="5">3.4.13.21</ecNumber>
    </submittedName>
</protein>
<evidence type="ECO:0000256" key="2">
    <source>
        <dbReference type="ARBA" id="ARBA00022670"/>
    </source>
</evidence>
<reference evidence="6" key="1">
    <citation type="submission" date="2017-02" db="EMBL/GenBank/DDBJ databases">
        <authorList>
            <person name="Dridi B."/>
        </authorList>
    </citation>
    <scope>NUCLEOTIDE SEQUENCE [LARGE SCALE GENOMIC DNA]</scope>
    <source>
        <strain evidence="6">EB411</strain>
    </source>
</reference>
<dbReference type="GO" id="GO:0006508">
    <property type="term" value="P:proteolysis"/>
    <property type="evidence" value="ECO:0007669"/>
    <property type="project" value="UniProtKB-KW"/>
</dbReference>
<dbReference type="SUPFAM" id="SSF52317">
    <property type="entry name" value="Class I glutamine amidotransferase-like"/>
    <property type="match status" value="1"/>
</dbReference>
<evidence type="ECO:0000256" key="4">
    <source>
        <dbReference type="ARBA" id="ARBA00022825"/>
    </source>
</evidence>
<dbReference type="PANTHER" id="PTHR20842:SF0">
    <property type="entry name" value="ALPHA-ASPARTYL DIPEPTIDASE"/>
    <property type="match status" value="1"/>
</dbReference>
<dbReference type="Pfam" id="PF03575">
    <property type="entry name" value="Peptidase_S51"/>
    <property type="match status" value="1"/>
</dbReference>
<evidence type="ECO:0000313" key="6">
    <source>
        <dbReference type="Proteomes" id="UP000196778"/>
    </source>
</evidence>
<evidence type="ECO:0000313" key="5">
    <source>
        <dbReference type="EMBL" id="SJN40235.1"/>
    </source>
</evidence>